<evidence type="ECO:0000313" key="1">
    <source>
        <dbReference type="EMBL" id="EDL82470.1"/>
    </source>
</evidence>
<sequence length="39" mass="4670">MQRPFTGPLNFPVTWLKVTYEVILLVRSRNPSFVYWTVI</sequence>
<gene>
    <name evidence="1" type="ORF">rCG_63043</name>
</gene>
<proteinExistence type="predicted"/>
<reference evidence="2" key="3">
    <citation type="submission" date="2005-09" db="EMBL/GenBank/DDBJ databases">
        <authorList>
            <person name="Mural R.J."/>
            <person name="Li P.W."/>
            <person name="Adams M.D."/>
            <person name="Amanatides P.G."/>
            <person name="Baden-Tillson H."/>
            <person name="Barnstead M."/>
            <person name="Chin S.H."/>
            <person name="Dew I."/>
            <person name="Evans C.A."/>
            <person name="Ferriera S."/>
            <person name="Flanigan M."/>
            <person name="Fosler C."/>
            <person name="Glodek A."/>
            <person name="Gu Z."/>
            <person name="Holt R.A."/>
            <person name="Jennings D."/>
            <person name="Kraft C.L."/>
            <person name="Lu F."/>
            <person name="Nguyen T."/>
            <person name="Nusskern D.R."/>
            <person name="Pfannkoch C.M."/>
            <person name="Sitter C."/>
            <person name="Sutton G.G."/>
            <person name="Venter J.C."/>
            <person name="Wang Z."/>
            <person name="Woodage T."/>
            <person name="Zheng X.H."/>
            <person name="Zhong F."/>
        </authorList>
    </citation>
    <scope>NUCLEOTIDE SEQUENCE [LARGE SCALE GENOMIC DNA]</scope>
    <source>
        <strain>BN</strain>
        <strain evidence="2">Sprague-Dawley</strain>
    </source>
</reference>
<dbReference type="AlphaFoldDB" id="A6HWI4"/>
<reference evidence="1" key="2">
    <citation type="submission" date="2005-07" db="EMBL/GenBank/DDBJ databases">
        <authorList>
            <person name="Mural R.J."/>
            <person name="Li P.W."/>
            <person name="Adams M.D."/>
            <person name="Amanatides P.G."/>
            <person name="Baden-Tillson H."/>
            <person name="Barnstead M."/>
            <person name="Chin S.H."/>
            <person name="Dew I."/>
            <person name="Evans C.A."/>
            <person name="Ferriera S."/>
            <person name="Flanigan M."/>
            <person name="Fosler C."/>
            <person name="Glodek A."/>
            <person name="Gu Z."/>
            <person name="Holt R.A."/>
            <person name="Jennings D."/>
            <person name="Kraft C.L."/>
            <person name="Lu F."/>
            <person name="Nguyen T."/>
            <person name="Nusskern D.R."/>
            <person name="Pfannkoch C.M."/>
            <person name="Sitter C."/>
            <person name="Sutton G.G."/>
            <person name="Venter J.C."/>
            <person name="Wang Z."/>
            <person name="Woodage T."/>
            <person name="Zheng X.H."/>
            <person name="Zhong F."/>
        </authorList>
    </citation>
    <scope>NUCLEOTIDE SEQUENCE</scope>
    <source>
        <strain evidence="1">BN</strain>
        <strain evidence="2">BN, Sprague-Dawley</strain>
    </source>
</reference>
<organism evidence="1 2">
    <name type="scientific">Rattus norvegicus</name>
    <name type="common">Rat</name>
    <dbReference type="NCBI Taxonomy" id="10116"/>
    <lineage>
        <taxon>Eukaryota</taxon>
        <taxon>Metazoa</taxon>
        <taxon>Chordata</taxon>
        <taxon>Craniata</taxon>
        <taxon>Vertebrata</taxon>
        <taxon>Euteleostomi</taxon>
        <taxon>Mammalia</taxon>
        <taxon>Eutheria</taxon>
        <taxon>Euarchontoglires</taxon>
        <taxon>Glires</taxon>
        <taxon>Rodentia</taxon>
        <taxon>Myomorpha</taxon>
        <taxon>Muroidea</taxon>
        <taxon>Muridae</taxon>
        <taxon>Murinae</taxon>
        <taxon>Rattus</taxon>
    </lineage>
</organism>
<dbReference type="EMBL" id="CH473952">
    <property type="protein sequence ID" value="EDL82469.1"/>
    <property type="molecule type" value="Genomic_DNA"/>
</dbReference>
<evidence type="ECO:0000313" key="2">
    <source>
        <dbReference type="Proteomes" id="UP000234681"/>
    </source>
</evidence>
<accession>A6HWI4</accession>
<dbReference type="EMBL" id="CH473952">
    <property type="protein sequence ID" value="EDL82470.1"/>
    <property type="molecule type" value="Genomic_DNA"/>
</dbReference>
<dbReference type="Proteomes" id="UP000234681">
    <property type="component" value="Chromosome 2"/>
</dbReference>
<protein>
    <submittedName>
        <fullName evidence="1">RCG63043, isoform CRA_b</fullName>
    </submittedName>
</protein>
<name>A6HWI4_RAT</name>
<reference evidence="1" key="1">
    <citation type="journal article" date="2005" name="Genome Res.">
        <title>Gene and alternative splicing annotation with AIR.</title>
        <authorList>
            <person name="Florea L."/>
            <person name="Di Francesco V."/>
            <person name="Miller J."/>
            <person name="Turner R."/>
            <person name="Yao A."/>
            <person name="Harris M."/>
            <person name="Walenz B."/>
            <person name="Mobarry C."/>
            <person name="Merkulov G.V."/>
            <person name="Charlab R."/>
            <person name="Dew I."/>
            <person name="Deng Z."/>
            <person name="Istrail S."/>
            <person name="Li P."/>
            <person name="Sutton G."/>
        </authorList>
    </citation>
    <scope>NUCLEOTIDE SEQUENCE</scope>
    <source>
        <strain evidence="1">BN</strain>
    </source>
</reference>